<dbReference type="PANTHER" id="PTHR30250:SF10">
    <property type="entry name" value="LIPOPOLYSACCHARIDE BIOSYNTHESIS PROTEIN WZXC"/>
    <property type="match status" value="1"/>
</dbReference>
<protein>
    <recommendedName>
        <fullName evidence="10">Polysaccharide biosynthesis protein</fullName>
    </recommendedName>
</protein>
<evidence type="ECO:0000256" key="1">
    <source>
        <dbReference type="ARBA" id="ARBA00004651"/>
    </source>
</evidence>
<feature type="transmembrane region" description="Helical" evidence="7">
    <location>
        <begin position="367"/>
        <end position="389"/>
    </location>
</feature>
<feature type="transmembrane region" description="Helical" evidence="7">
    <location>
        <begin position="21"/>
        <end position="43"/>
    </location>
</feature>
<evidence type="ECO:0000256" key="2">
    <source>
        <dbReference type="ARBA" id="ARBA00007430"/>
    </source>
</evidence>
<keyword evidence="5 7" id="KW-1133">Transmembrane helix</keyword>
<dbReference type="PANTHER" id="PTHR30250">
    <property type="entry name" value="PST FAMILY PREDICTED COLANIC ACID TRANSPORTER"/>
    <property type="match status" value="1"/>
</dbReference>
<evidence type="ECO:0000313" key="8">
    <source>
        <dbReference type="EMBL" id="NNJ25057.1"/>
    </source>
</evidence>
<reference evidence="8 9" key="1">
    <citation type="journal article" date="2020" name="Syst. Appl. Microbiol.">
        <title>Alienimonas chondri sp. nov., a novel planctomycete isolated from the biofilm of the red alga Chondrus crispus.</title>
        <authorList>
            <person name="Vitorino I."/>
            <person name="Albuquerque L."/>
            <person name="Wiegand S."/>
            <person name="Kallscheuer N."/>
            <person name="da Costa M.S."/>
            <person name="Lobo-da-Cunha A."/>
            <person name="Jogler C."/>
            <person name="Lage O.M."/>
        </authorList>
    </citation>
    <scope>NUCLEOTIDE SEQUENCE [LARGE SCALE GENOMIC DNA]</scope>
    <source>
        <strain evidence="8 9">LzC2</strain>
    </source>
</reference>
<feature type="transmembrane region" description="Helical" evidence="7">
    <location>
        <begin position="321"/>
        <end position="347"/>
    </location>
</feature>
<sequence>MPPPPARFAARLAARAEFDSTVAWALGVRFWQILAGPVTALLIASRFSETEQDYFYTLTGLLGLDALCRLGLSEVLVALTSHAFAEEGHTAKRRLAGLVRFAGRWAVGSAAAFAVGVGVFGAWSLSESAVPGAEASTAIPWRGAWWTAAACTAGSVAVAPALAVLTGCGRIGPVTRAQTVAAVVANLTAWTVMLAGGSLWAAAAACAGRLAIEGVLLSRSWAFLRDLAAIGGTAFRWSVDVWPMQWRAAIQSSAAAAAAAGLTLVLFRHRDTLGAGEAGRLGMSWSAAVALQYGGVAWLGTRAPRLGALAAAKDRAGFDRLFARTFVASWAAVIVGAVVGTSLVWALEEGLLGEWGASLADRLLPPLPFAALTGGSVALHVPLGLAAYARAWRAEAFVWPAVAMWAAVGLTTWTFGPTYGAAGVAWGFGAAVLCVGVPLYVVRWGLWRRRR</sequence>
<feature type="transmembrane region" description="Helical" evidence="7">
    <location>
        <begin position="101"/>
        <end position="123"/>
    </location>
</feature>
<dbReference type="InterPro" id="IPR050833">
    <property type="entry name" value="Poly_Biosynth_Transport"/>
</dbReference>
<evidence type="ECO:0000256" key="3">
    <source>
        <dbReference type="ARBA" id="ARBA00022475"/>
    </source>
</evidence>
<evidence type="ECO:0000256" key="6">
    <source>
        <dbReference type="ARBA" id="ARBA00023136"/>
    </source>
</evidence>
<proteinExistence type="inferred from homology"/>
<evidence type="ECO:0000256" key="4">
    <source>
        <dbReference type="ARBA" id="ARBA00022692"/>
    </source>
</evidence>
<feature type="transmembrane region" description="Helical" evidence="7">
    <location>
        <begin position="396"/>
        <end position="415"/>
    </location>
</feature>
<dbReference type="Proteomes" id="UP000609651">
    <property type="component" value="Unassembled WGS sequence"/>
</dbReference>
<feature type="transmembrane region" description="Helical" evidence="7">
    <location>
        <begin position="180"/>
        <end position="202"/>
    </location>
</feature>
<accession>A0ABX1VB00</accession>
<feature type="transmembrane region" description="Helical" evidence="7">
    <location>
        <begin position="143"/>
        <end position="168"/>
    </location>
</feature>
<organism evidence="8 9">
    <name type="scientific">Alienimonas chondri</name>
    <dbReference type="NCBI Taxonomy" id="2681879"/>
    <lineage>
        <taxon>Bacteria</taxon>
        <taxon>Pseudomonadati</taxon>
        <taxon>Planctomycetota</taxon>
        <taxon>Planctomycetia</taxon>
        <taxon>Planctomycetales</taxon>
        <taxon>Planctomycetaceae</taxon>
        <taxon>Alienimonas</taxon>
    </lineage>
</organism>
<keyword evidence="3" id="KW-1003">Cell membrane</keyword>
<keyword evidence="6 7" id="KW-0472">Membrane</keyword>
<keyword evidence="4 7" id="KW-0812">Transmembrane</keyword>
<evidence type="ECO:0000256" key="5">
    <source>
        <dbReference type="ARBA" id="ARBA00022989"/>
    </source>
</evidence>
<name>A0ABX1VB00_9PLAN</name>
<comment type="caution">
    <text evidence="8">The sequence shown here is derived from an EMBL/GenBank/DDBJ whole genome shotgun (WGS) entry which is preliminary data.</text>
</comment>
<comment type="similarity">
    <text evidence="2">Belongs to the polysaccharide synthase family.</text>
</comment>
<gene>
    <name evidence="8" type="ORF">LzC2_11190</name>
</gene>
<evidence type="ECO:0008006" key="10">
    <source>
        <dbReference type="Google" id="ProtNLM"/>
    </source>
</evidence>
<feature type="transmembrane region" description="Helical" evidence="7">
    <location>
        <begin position="421"/>
        <end position="442"/>
    </location>
</feature>
<feature type="transmembrane region" description="Helical" evidence="7">
    <location>
        <begin position="246"/>
        <end position="267"/>
    </location>
</feature>
<evidence type="ECO:0000256" key="7">
    <source>
        <dbReference type="SAM" id="Phobius"/>
    </source>
</evidence>
<comment type="subcellular location">
    <subcellularLocation>
        <location evidence="1">Cell membrane</location>
        <topology evidence="1">Multi-pass membrane protein</topology>
    </subcellularLocation>
</comment>
<keyword evidence="9" id="KW-1185">Reference proteome</keyword>
<dbReference type="RefSeq" id="WP_171184653.1">
    <property type="nucleotide sequence ID" value="NZ_WTPX01000024.1"/>
</dbReference>
<evidence type="ECO:0000313" key="9">
    <source>
        <dbReference type="Proteomes" id="UP000609651"/>
    </source>
</evidence>
<dbReference type="EMBL" id="WTPX01000024">
    <property type="protein sequence ID" value="NNJ25057.1"/>
    <property type="molecule type" value="Genomic_DNA"/>
</dbReference>